<keyword evidence="1" id="KW-0812">Transmembrane</keyword>
<dbReference type="EMBL" id="CP137578">
    <property type="protein sequence ID" value="WOX26914.1"/>
    <property type="molecule type" value="Genomic_DNA"/>
</dbReference>
<dbReference type="Proteomes" id="UP001304419">
    <property type="component" value="Chromosome 1"/>
</dbReference>
<keyword evidence="3" id="KW-1185">Reference proteome</keyword>
<evidence type="ECO:0000313" key="2">
    <source>
        <dbReference type="EMBL" id="WOX26914.1"/>
    </source>
</evidence>
<reference evidence="2 3" key="1">
    <citation type="submission" date="2023-10" db="EMBL/GenBank/DDBJ databases">
        <title>To unveil natural product biosynthetic capacity in Pseudoalteromonas.</title>
        <authorList>
            <person name="Wang J."/>
        </authorList>
    </citation>
    <scope>NUCLEOTIDE SEQUENCE [LARGE SCALE GENOMIC DNA]</scope>
    <source>
        <strain evidence="2 3">DSM 15914</strain>
    </source>
</reference>
<evidence type="ECO:0000313" key="3">
    <source>
        <dbReference type="Proteomes" id="UP001304419"/>
    </source>
</evidence>
<sequence>MDMSTLVVIGVNVGGFVATIATLKNDINWLKVIINAQDERIKKLEEKIC</sequence>
<protein>
    <submittedName>
        <fullName evidence="2">Uncharacterized protein</fullName>
    </submittedName>
</protein>
<organism evidence="2 3">
    <name type="scientific">Pseudoalteromonas maricaloris</name>
    <dbReference type="NCBI Taxonomy" id="184924"/>
    <lineage>
        <taxon>Bacteria</taxon>
        <taxon>Pseudomonadati</taxon>
        <taxon>Pseudomonadota</taxon>
        <taxon>Gammaproteobacteria</taxon>
        <taxon>Alteromonadales</taxon>
        <taxon>Pseudoalteromonadaceae</taxon>
        <taxon>Pseudoalteromonas</taxon>
    </lineage>
</organism>
<gene>
    <name evidence="2" type="ORF">R5H13_09545</name>
</gene>
<accession>A0ABZ0M5L5</accession>
<dbReference type="RefSeq" id="WP_193522444.1">
    <property type="nucleotide sequence ID" value="NZ_CBCSDF010000006.1"/>
</dbReference>
<name>A0ABZ0M5L5_9GAMM</name>
<proteinExistence type="predicted"/>
<keyword evidence="1" id="KW-1133">Transmembrane helix</keyword>
<keyword evidence="1" id="KW-0472">Membrane</keyword>
<feature type="transmembrane region" description="Helical" evidence="1">
    <location>
        <begin position="6"/>
        <end position="23"/>
    </location>
</feature>
<evidence type="ECO:0000256" key="1">
    <source>
        <dbReference type="SAM" id="Phobius"/>
    </source>
</evidence>